<dbReference type="PROSITE" id="PS50102">
    <property type="entry name" value="RRM"/>
    <property type="match status" value="2"/>
</dbReference>
<evidence type="ECO:0000256" key="2">
    <source>
        <dbReference type="PROSITE-ProRule" id="PRU00176"/>
    </source>
</evidence>
<dbReference type="InterPro" id="IPR051229">
    <property type="entry name" value="ALYREF_mRNA_export"/>
</dbReference>
<dbReference type="InterPro" id="IPR012677">
    <property type="entry name" value="Nucleotide-bd_a/b_plait_sf"/>
</dbReference>
<dbReference type="InterPro" id="IPR000504">
    <property type="entry name" value="RRM_dom"/>
</dbReference>
<dbReference type="PANTHER" id="PTHR19965">
    <property type="entry name" value="RNA AND EXPORT FACTOR BINDING PROTEIN"/>
    <property type="match status" value="1"/>
</dbReference>
<feature type="domain" description="RRM" evidence="4">
    <location>
        <begin position="38"/>
        <end position="116"/>
    </location>
</feature>
<protein>
    <recommendedName>
        <fullName evidence="4">RRM domain-containing protein</fullName>
    </recommendedName>
</protein>
<dbReference type="EMBL" id="JAOYFB010000036">
    <property type="protein sequence ID" value="KAK4019873.1"/>
    <property type="molecule type" value="Genomic_DNA"/>
</dbReference>
<evidence type="ECO:0000259" key="4">
    <source>
        <dbReference type="PROSITE" id="PS50102"/>
    </source>
</evidence>
<evidence type="ECO:0000256" key="1">
    <source>
        <dbReference type="ARBA" id="ARBA00022884"/>
    </source>
</evidence>
<accession>A0ABR0A411</accession>
<feature type="region of interest" description="Disordered" evidence="3">
    <location>
        <begin position="179"/>
        <end position="199"/>
    </location>
</feature>
<proteinExistence type="predicted"/>
<feature type="domain" description="RRM" evidence="4">
    <location>
        <begin position="206"/>
        <end position="284"/>
    </location>
</feature>
<name>A0ABR0A411_9CRUS</name>
<sequence>MKINQVFLGLLPIYIYSKMADQISIFSREFYEVKQTVEYLWVYNLSYATTTQEIVDYFEQLVGPIEFFAMYLDKGADFLCKAEIIFHRAEDARRALLLYDGTQFDGRQMVLKLLVDGRQIHPEQIVFPGSVNRLPVVLEERLLPDDITRDFPNDTNFDQSSCEGTDMFLPEEDKVEVESFEKSQDDPNLEKAYPPSDSSRVNDDYYCLLVSNLQYSVKGEQLLEFFEKMAGPVKSVGMYLNDKSFLCGKAVIVFRHPRDAQKALVCCNGTVLKGRRIYLKLYVNGQRLRANQIVLPESSSAEDWIYPHVPFVSLPSPNCMTEYFPDEPILGPFTMPTTKEGIDQRPIHPQGPGYPPFLPLNPLVNYISL</sequence>
<organism evidence="5 6">
    <name type="scientific">Daphnia magna</name>
    <dbReference type="NCBI Taxonomy" id="35525"/>
    <lineage>
        <taxon>Eukaryota</taxon>
        <taxon>Metazoa</taxon>
        <taxon>Ecdysozoa</taxon>
        <taxon>Arthropoda</taxon>
        <taxon>Crustacea</taxon>
        <taxon>Branchiopoda</taxon>
        <taxon>Diplostraca</taxon>
        <taxon>Cladocera</taxon>
        <taxon>Anomopoda</taxon>
        <taxon>Daphniidae</taxon>
        <taxon>Daphnia</taxon>
    </lineage>
</organism>
<keyword evidence="6" id="KW-1185">Reference proteome</keyword>
<feature type="compositionally biased region" description="Basic and acidic residues" evidence="3">
    <location>
        <begin position="179"/>
        <end position="189"/>
    </location>
</feature>
<evidence type="ECO:0000313" key="6">
    <source>
        <dbReference type="Proteomes" id="UP001234178"/>
    </source>
</evidence>
<keyword evidence="1 2" id="KW-0694">RNA-binding</keyword>
<reference evidence="5 6" key="1">
    <citation type="journal article" date="2023" name="Nucleic Acids Res.">
        <title>The hologenome of Daphnia magna reveals possible DNA methylation and microbiome-mediated evolution of the host genome.</title>
        <authorList>
            <person name="Chaturvedi A."/>
            <person name="Li X."/>
            <person name="Dhandapani V."/>
            <person name="Marshall H."/>
            <person name="Kissane S."/>
            <person name="Cuenca-Cambronero M."/>
            <person name="Asole G."/>
            <person name="Calvet F."/>
            <person name="Ruiz-Romero M."/>
            <person name="Marangio P."/>
            <person name="Guigo R."/>
            <person name="Rago D."/>
            <person name="Mirbahai L."/>
            <person name="Eastwood N."/>
            <person name="Colbourne J.K."/>
            <person name="Zhou J."/>
            <person name="Mallon E."/>
            <person name="Orsini L."/>
        </authorList>
    </citation>
    <scope>NUCLEOTIDE SEQUENCE [LARGE SCALE GENOMIC DNA]</scope>
    <source>
        <strain evidence="5">LRV0_1</strain>
    </source>
</reference>
<dbReference type="InterPro" id="IPR035979">
    <property type="entry name" value="RBD_domain_sf"/>
</dbReference>
<dbReference type="SMART" id="SM00360">
    <property type="entry name" value="RRM"/>
    <property type="match status" value="2"/>
</dbReference>
<dbReference type="CDD" id="cd00590">
    <property type="entry name" value="RRM_SF"/>
    <property type="match status" value="2"/>
</dbReference>
<dbReference type="Proteomes" id="UP001234178">
    <property type="component" value="Unassembled WGS sequence"/>
</dbReference>
<gene>
    <name evidence="5" type="ORF">OUZ56_001876</name>
</gene>
<dbReference type="Gene3D" id="3.30.70.330">
    <property type="match status" value="2"/>
</dbReference>
<dbReference type="Pfam" id="PF00076">
    <property type="entry name" value="RRM_1"/>
    <property type="match status" value="2"/>
</dbReference>
<evidence type="ECO:0000256" key="3">
    <source>
        <dbReference type="SAM" id="MobiDB-lite"/>
    </source>
</evidence>
<evidence type="ECO:0000313" key="5">
    <source>
        <dbReference type="EMBL" id="KAK4019873.1"/>
    </source>
</evidence>
<dbReference type="PANTHER" id="PTHR19965:SF82">
    <property type="entry name" value="THO COMPLEX SUBUNIT 4"/>
    <property type="match status" value="1"/>
</dbReference>
<comment type="caution">
    <text evidence="5">The sequence shown here is derived from an EMBL/GenBank/DDBJ whole genome shotgun (WGS) entry which is preliminary data.</text>
</comment>
<dbReference type="SUPFAM" id="SSF54928">
    <property type="entry name" value="RNA-binding domain, RBD"/>
    <property type="match status" value="2"/>
</dbReference>